<dbReference type="Proteomes" id="UP000326500">
    <property type="component" value="Unassembled WGS sequence"/>
</dbReference>
<reference evidence="2 3" key="1">
    <citation type="submission" date="2016-10" db="EMBL/GenBank/DDBJ databases">
        <authorList>
            <person name="Varghese N."/>
            <person name="Submissions S."/>
        </authorList>
    </citation>
    <scope>NUCLEOTIDE SEQUENCE [LARGE SCALE GENOMIC DNA]</scope>
    <source>
        <strain evidence="2 3">DSM 2373</strain>
    </source>
</reference>
<keyword evidence="1" id="KW-0812">Transmembrane</keyword>
<protein>
    <submittedName>
        <fullName evidence="2">Uncharacterized protein</fullName>
    </submittedName>
</protein>
<proteinExistence type="predicted"/>
<keyword evidence="3" id="KW-1185">Reference proteome</keyword>
<gene>
    <name evidence="2" type="ORF">SAMN04488571_102245</name>
</gene>
<evidence type="ECO:0000313" key="3">
    <source>
        <dbReference type="Proteomes" id="UP000326500"/>
    </source>
</evidence>
<accession>A0A1G8Y6E1</accession>
<dbReference type="STRING" id="2200.GCA_001571405_00413"/>
<evidence type="ECO:0000256" key="1">
    <source>
        <dbReference type="SAM" id="Phobius"/>
    </source>
</evidence>
<dbReference type="OrthoDB" id="107460at2157"/>
<keyword evidence="1" id="KW-0472">Membrane</keyword>
<dbReference type="EMBL" id="FNFT01000002">
    <property type="protein sequence ID" value="SDJ98293.1"/>
    <property type="molecule type" value="Genomic_DNA"/>
</dbReference>
<name>A0A1G8Y6E1_9EURY</name>
<sequence length="368" mass="39698">METGINRWIILMLALLCAVQVASAAGFDVKSETINPASGPLEPGQQVTARYVLTYEMATNDDGTDETFEFSTGLQDPVWDFKIYRDGVAIYTTKKTGFYPVLTEFEISYGDGKTELDVQLRGKVPTSTSGKVLVTKIEHLQKETVRDTHSVTRDVVTSAQVQGSLSAQQQRLKDLKANMDEKSAQGVDISAVQTEYNAASQALASAAAAGPAQAAGYISTATKALDKAEVLLDKAWAEKEVSNAGAAIETLDEMITYFVEERSMKSDAQVVAIITKRESAVQFYTQAQDSLNAANYSQARSKASDALSKANDALADANALKEKIGEGFNLGNLLGGNLLLYIGIGIVIILGIVGVVLYRRKTRWDELG</sequence>
<evidence type="ECO:0000313" key="2">
    <source>
        <dbReference type="EMBL" id="SDJ98293.1"/>
    </source>
</evidence>
<dbReference type="RefSeq" id="WP_066954797.1">
    <property type="nucleotide sequence ID" value="NZ_BCNX01000004.1"/>
</dbReference>
<dbReference type="AlphaFoldDB" id="A0A1G8Y6E1"/>
<feature type="transmembrane region" description="Helical" evidence="1">
    <location>
        <begin position="338"/>
        <end position="358"/>
    </location>
</feature>
<organism evidence="2 3">
    <name type="scientific">Methanoculleus thermophilus</name>
    <dbReference type="NCBI Taxonomy" id="2200"/>
    <lineage>
        <taxon>Archaea</taxon>
        <taxon>Methanobacteriati</taxon>
        <taxon>Methanobacteriota</taxon>
        <taxon>Stenosarchaea group</taxon>
        <taxon>Methanomicrobia</taxon>
        <taxon>Methanomicrobiales</taxon>
        <taxon>Methanomicrobiaceae</taxon>
        <taxon>Methanoculleus</taxon>
    </lineage>
</organism>
<keyword evidence="1" id="KW-1133">Transmembrane helix</keyword>